<dbReference type="InterPro" id="IPR002110">
    <property type="entry name" value="Ankyrin_rpt"/>
</dbReference>
<keyword evidence="2 3" id="KW-0040">ANK repeat</keyword>
<dbReference type="InterPro" id="IPR036770">
    <property type="entry name" value="Ankyrin_rpt-contain_sf"/>
</dbReference>
<evidence type="ECO:0000313" key="5">
    <source>
        <dbReference type="EMBL" id="SCV71116.1"/>
    </source>
</evidence>
<reference evidence="6" key="1">
    <citation type="submission" date="2016-09" db="EMBL/GenBank/DDBJ databases">
        <authorList>
            <person name="Jeantristanb JTB J.-T."/>
            <person name="Ricardo R."/>
        </authorList>
    </citation>
    <scope>NUCLEOTIDE SEQUENCE [LARGE SCALE GENOMIC DNA]</scope>
</reference>
<dbReference type="PANTHER" id="PTHR24171">
    <property type="entry name" value="ANKYRIN REPEAT DOMAIN-CONTAINING PROTEIN 39-RELATED"/>
    <property type="match status" value="1"/>
</dbReference>
<accession>A0A238FJ68</accession>
<keyword evidence="1" id="KW-0677">Repeat</keyword>
<evidence type="ECO:0000256" key="3">
    <source>
        <dbReference type="PROSITE-ProRule" id="PRU00023"/>
    </source>
</evidence>
<dbReference type="SMART" id="SM00248">
    <property type="entry name" value="ANK"/>
    <property type="match status" value="2"/>
</dbReference>
<proteinExistence type="predicted"/>
<organism evidence="5 6">
    <name type="scientific">Microbotryum intermedium</name>
    <dbReference type="NCBI Taxonomy" id="269621"/>
    <lineage>
        <taxon>Eukaryota</taxon>
        <taxon>Fungi</taxon>
        <taxon>Dikarya</taxon>
        <taxon>Basidiomycota</taxon>
        <taxon>Pucciniomycotina</taxon>
        <taxon>Microbotryomycetes</taxon>
        <taxon>Microbotryales</taxon>
        <taxon>Microbotryaceae</taxon>
        <taxon>Microbotryum</taxon>
    </lineage>
</organism>
<feature type="region of interest" description="Disordered" evidence="4">
    <location>
        <begin position="129"/>
        <end position="168"/>
    </location>
</feature>
<evidence type="ECO:0000256" key="2">
    <source>
        <dbReference type="ARBA" id="ARBA00023043"/>
    </source>
</evidence>
<feature type="repeat" description="ANK" evidence="3">
    <location>
        <begin position="35"/>
        <end position="67"/>
    </location>
</feature>
<dbReference type="PROSITE" id="PS50088">
    <property type="entry name" value="ANK_REPEAT"/>
    <property type="match status" value="1"/>
</dbReference>
<dbReference type="Gene3D" id="1.25.40.20">
    <property type="entry name" value="Ankyrin repeat-containing domain"/>
    <property type="match status" value="1"/>
</dbReference>
<dbReference type="Proteomes" id="UP000198372">
    <property type="component" value="Unassembled WGS sequence"/>
</dbReference>
<feature type="compositionally biased region" description="Gly residues" evidence="4">
    <location>
        <begin position="154"/>
        <end position="165"/>
    </location>
</feature>
<keyword evidence="6" id="KW-1185">Reference proteome</keyword>
<protein>
    <submittedName>
        <fullName evidence="5">BQ2448_2704 protein</fullName>
    </submittedName>
</protein>
<dbReference type="OrthoDB" id="19174at2759"/>
<dbReference type="SUPFAM" id="SSF48403">
    <property type="entry name" value="Ankyrin repeat"/>
    <property type="match status" value="1"/>
</dbReference>
<name>A0A238FJ68_9BASI</name>
<sequence>MSLSNIWTAASEGDLDRVKHLIENEGLSPNAFDDNSYSPLHAAASWSHLEILRYLIQKGGDINLADEDGETCLFVVEDVDMARIIVRELGGDFNKRNNEGLNAAEHLQEAYPHISLYLRSLTDPSIAYPPTNVTTTTATATSQDGDDLPMSTGTEGGGGGGGGGEPDLDTPTDTLLLRVREIMQASERGELTAQQTDDQLRGVVEQAVTGQVQVGRVLGQNRVGASEDLTGSVRSRVEAEVDANGEEVEPEAKRTRAEAEGR</sequence>
<dbReference type="Pfam" id="PF12796">
    <property type="entry name" value="Ank_2"/>
    <property type="match status" value="1"/>
</dbReference>
<dbReference type="STRING" id="269621.A0A238FJ68"/>
<feature type="compositionally biased region" description="Acidic residues" evidence="4">
    <location>
        <begin position="240"/>
        <end position="249"/>
    </location>
</feature>
<feature type="compositionally biased region" description="Basic and acidic residues" evidence="4">
    <location>
        <begin position="250"/>
        <end position="262"/>
    </location>
</feature>
<dbReference type="PROSITE" id="PS50297">
    <property type="entry name" value="ANK_REP_REGION"/>
    <property type="match status" value="1"/>
</dbReference>
<feature type="region of interest" description="Disordered" evidence="4">
    <location>
        <begin position="239"/>
        <end position="262"/>
    </location>
</feature>
<evidence type="ECO:0000256" key="4">
    <source>
        <dbReference type="SAM" id="MobiDB-lite"/>
    </source>
</evidence>
<dbReference type="PANTHER" id="PTHR24171:SF9">
    <property type="entry name" value="ANKYRIN REPEAT DOMAIN-CONTAINING PROTEIN 39"/>
    <property type="match status" value="1"/>
</dbReference>
<evidence type="ECO:0000256" key="1">
    <source>
        <dbReference type="ARBA" id="ARBA00022737"/>
    </source>
</evidence>
<evidence type="ECO:0000313" key="6">
    <source>
        <dbReference type="Proteomes" id="UP000198372"/>
    </source>
</evidence>
<gene>
    <name evidence="5" type="ORF">BQ2448_2704</name>
</gene>
<dbReference type="EMBL" id="FMSP01000007">
    <property type="protein sequence ID" value="SCV71116.1"/>
    <property type="molecule type" value="Genomic_DNA"/>
</dbReference>
<dbReference type="AlphaFoldDB" id="A0A238FJ68"/>